<evidence type="ECO:0000313" key="6">
    <source>
        <dbReference type="EMBL" id="RIB10351.1"/>
    </source>
</evidence>
<feature type="domain" description="TANGO6 HEAT repeat" evidence="5">
    <location>
        <begin position="105"/>
        <end position="354"/>
    </location>
</feature>
<evidence type="ECO:0000256" key="2">
    <source>
        <dbReference type="PROSITE-ProRule" id="PRU00103"/>
    </source>
</evidence>
<dbReference type="InterPro" id="IPR057407">
    <property type="entry name" value="HEAT_TANGO6"/>
</dbReference>
<dbReference type="Proteomes" id="UP000266673">
    <property type="component" value="Unassembled WGS sequence"/>
</dbReference>
<reference evidence="6 7" key="1">
    <citation type="submission" date="2018-06" db="EMBL/GenBank/DDBJ databases">
        <title>Comparative genomics reveals the genomic features of Rhizophagus irregularis, R. cerebriforme, R. diaphanum and Gigaspora rosea, and their symbiotic lifestyle signature.</title>
        <authorList>
            <person name="Morin E."/>
            <person name="San Clemente H."/>
            <person name="Chen E.C.H."/>
            <person name="De La Providencia I."/>
            <person name="Hainaut M."/>
            <person name="Kuo A."/>
            <person name="Kohler A."/>
            <person name="Murat C."/>
            <person name="Tang N."/>
            <person name="Roy S."/>
            <person name="Loubradou J."/>
            <person name="Henrissat B."/>
            <person name="Grigoriev I.V."/>
            <person name="Corradi N."/>
            <person name="Roux C."/>
            <person name="Martin F.M."/>
        </authorList>
    </citation>
    <scope>NUCLEOTIDE SEQUENCE [LARGE SCALE GENOMIC DNA]</scope>
    <source>
        <strain evidence="6 7">DAOM 194757</strain>
    </source>
</reference>
<evidence type="ECO:0000256" key="3">
    <source>
        <dbReference type="SAM" id="MobiDB-lite"/>
    </source>
</evidence>
<comment type="caution">
    <text evidence="6">The sequence shown here is derived from an EMBL/GenBank/DDBJ whole genome shotgun (WGS) entry which is preliminary data.</text>
</comment>
<evidence type="ECO:0000313" key="7">
    <source>
        <dbReference type="Proteomes" id="UP000266673"/>
    </source>
</evidence>
<dbReference type="OrthoDB" id="2435105at2759"/>
<dbReference type="InterPro" id="IPR019451">
    <property type="entry name" value="Rtp1_C1"/>
</dbReference>
<dbReference type="PANTHER" id="PTHR20959">
    <property type="entry name" value="TRANSPORT AND GOLGI ORGANIZATION PROTEIN 6 FAMILY MEMBER"/>
    <property type="match status" value="1"/>
</dbReference>
<dbReference type="InterPro" id="IPR016024">
    <property type="entry name" value="ARM-type_fold"/>
</dbReference>
<feature type="compositionally biased region" description="Polar residues" evidence="3">
    <location>
        <begin position="532"/>
        <end position="546"/>
    </location>
</feature>
<dbReference type="InterPro" id="IPR021133">
    <property type="entry name" value="HEAT_type_2"/>
</dbReference>
<keyword evidence="7" id="KW-1185">Reference proteome</keyword>
<organism evidence="6 7">
    <name type="scientific">Gigaspora rosea</name>
    <dbReference type="NCBI Taxonomy" id="44941"/>
    <lineage>
        <taxon>Eukaryota</taxon>
        <taxon>Fungi</taxon>
        <taxon>Fungi incertae sedis</taxon>
        <taxon>Mucoromycota</taxon>
        <taxon>Glomeromycotina</taxon>
        <taxon>Glomeromycetes</taxon>
        <taxon>Diversisporales</taxon>
        <taxon>Gigasporaceae</taxon>
        <taxon>Gigaspora</taxon>
    </lineage>
</organism>
<accession>A0A397ULJ1</accession>
<dbReference type="Pfam" id="PF10363">
    <property type="entry name" value="RTP1_C1"/>
    <property type="match status" value="1"/>
</dbReference>
<feature type="domain" description="RNA polymerase II assembly factor Rtp1 C-terminal" evidence="4">
    <location>
        <begin position="557"/>
        <end position="667"/>
    </location>
</feature>
<protein>
    <submittedName>
        <fullName evidence="6">Uncharacterized protein</fullName>
    </submittedName>
</protein>
<comment type="similarity">
    <text evidence="1">Belongs to the Tango6 family.</text>
</comment>
<proteinExistence type="inferred from homology"/>
<dbReference type="PANTHER" id="PTHR20959:SF1">
    <property type="entry name" value="TRANSPORT AND GOLGI ORGANIZATION PROTEIN 6 HOMOLOG"/>
    <property type="match status" value="1"/>
</dbReference>
<dbReference type="Pfam" id="PF23565">
    <property type="entry name" value="ARM_TANGO6"/>
    <property type="match status" value="1"/>
</dbReference>
<dbReference type="EMBL" id="QKWP01001261">
    <property type="protein sequence ID" value="RIB10351.1"/>
    <property type="molecule type" value="Genomic_DNA"/>
</dbReference>
<dbReference type="GO" id="GO:0009306">
    <property type="term" value="P:protein secretion"/>
    <property type="evidence" value="ECO:0007669"/>
    <property type="project" value="TreeGrafter"/>
</dbReference>
<evidence type="ECO:0000259" key="5">
    <source>
        <dbReference type="Pfam" id="PF23565"/>
    </source>
</evidence>
<evidence type="ECO:0000259" key="4">
    <source>
        <dbReference type="Pfam" id="PF10363"/>
    </source>
</evidence>
<dbReference type="AlphaFoldDB" id="A0A397ULJ1"/>
<feature type="region of interest" description="Disordered" evidence="3">
    <location>
        <begin position="532"/>
        <end position="554"/>
    </location>
</feature>
<dbReference type="InterPro" id="IPR039600">
    <property type="entry name" value="TANGO6/Rtp1"/>
</dbReference>
<gene>
    <name evidence="6" type="ORF">C2G38_1979925</name>
</gene>
<evidence type="ECO:0000256" key="1">
    <source>
        <dbReference type="ARBA" id="ARBA00005724"/>
    </source>
</evidence>
<dbReference type="SUPFAM" id="SSF48371">
    <property type="entry name" value="ARM repeat"/>
    <property type="match status" value="1"/>
</dbReference>
<feature type="repeat" description="HEAT" evidence="2">
    <location>
        <begin position="599"/>
        <end position="637"/>
    </location>
</feature>
<dbReference type="STRING" id="44941.A0A397ULJ1"/>
<dbReference type="PROSITE" id="PS50077">
    <property type="entry name" value="HEAT_REPEAT"/>
    <property type="match status" value="1"/>
</dbReference>
<sequence>MIRARHLTDIYSALLQLAYGPLPTSDKSDMHTENKLVIPDKSAIERQHGDFILMRKECVSMFVRLFEREDPFRSLEALTMLLGSPLHPAPKWLKNVCGRFLTQILLRPNGVKSVMNFMIGGESEVGLTQFETISKLILSVPAQAKSSEDYFSIICPQLLNILQSTSTLSSLQIPNFNNTTLPIVKVAAFTIIRMADKFPVITKKFIIANIFNTLWQWWGLTPDDNQSFQHYDSSTDLDPLIMDEQSLQLTIATIHHILVGSEPIPGLLQMFLEDSVVPLYYLYSFTCSSKSFLKNIVSDILLAYFGILNINEGVEGLKEILLRKTKRRIAPNAGDVGEIYFAPGTAGGVVMRLRMIALNFSNIETSIDVNIFVDFLKRISNNELAGDFFMYILNDFLTLLQLILSMIENLGSVILQKPGQIIAFVNNVLERYHQKSSRVKQEASGNKSIFGELGNIVKDIDEEELMEDENEDDEILSLALTLLTSLLAEHKALSAQDFSLLTLIKNNLSLQNHHSPSIRSLSRNLQLTISAREASSQTSNADNSNEQIRRQEGNKKFQEAMEALQDDILPIKARGLVILKEMVLEKDIIMEEGENLNKVLDIFVNMVQDEESFIYFNAVKGLSALTDIHGEKIMKKLTAIYVDGSQNLDNRLRIGEAILQTIQRCGDVLGKYSEYF</sequence>
<name>A0A397ULJ1_9GLOM</name>